<organism evidence="1 2">
    <name type="scientific">Pedobacter jejuensis</name>
    <dbReference type="NCBI Taxonomy" id="1268550"/>
    <lineage>
        <taxon>Bacteria</taxon>
        <taxon>Pseudomonadati</taxon>
        <taxon>Bacteroidota</taxon>
        <taxon>Sphingobacteriia</taxon>
        <taxon>Sphingobacteriales</taxon>
        <taxon>Sphingobacteriaceae</taxon>
        <taxon>Pedobacter</taxon>
    </lineage>
</organism>
<dbReference type="Proteomes" id="UP000274046">
    <property type="component" value="Unassembled WGS sequence"/>
</dbReference>
<dbReference type="SUPFAM" id="SSF56524">
    <property type="entry name" value="Oxidoreductase molybdopterin-binding domain"/>
    <property type="match status" value="1"/>
</dbReference>
<evidence type="ECO:0000313" key="1">
    <source>
        <dbReference type="EMBL" id="RNL55927.1"/>
    </source>
</evidence>
<sequence length="165" mass="18575">MKYLTIIILLFASKSYAQESKQFTIDGKIKNTLSLDLGALKDFKSVKLDSMVVFNHLMQRKSVIQNINGVLLKDVLSKVEILSESPKKLSEYYIVCTATDGYKVVFSWNEIFNTDLGKHIFVLTSFDVNPSKIEKGNIASISPTDYATGRRFVKGLNKISILQVN</sequence>
<dbReference type="RefSeq" id="WP_123204580.1">
    <property type="nucleotide sequence ID" value="NZ_RBEE01000004.1"/>
</dbReference>
<comment type="caution">
    <text evidence="1">The sequence shown here is derived from an EMBL/GenBank/DDBJ whole genome shotgun (WGS) entry which is preliminary data.</text>
</comment>
<keyword evidence="2" id="KW-1185">Reference proteome</keyword>
<reference evidence="1 2" key="1">
    <citation type="submission" date="2018-10" db="EMBL/GenBank/DDBJ databases">
        <title>Genome sequencing of Pedobacter jejuensis TNB23.</title>
        <authorList>
            <person name="Cho Y.-J."/>
            <person name="Cho A."/>
            <person name="Kim O.-S."/>
        </authorList>
    </citation>
    <scope>NUCLEOTIDE SEQUENCE [LARGE SCALE GENOMIC DNA]</scope>
    <source>
        <strain evidence="1 2">TNB23</strain>
    </source>
</reference>
<gene>
    <name evidence="1" type="ORF">D7004_03175</name>
</gene>
<name>A0A3N0C148_9SPHI</name>
<proteinExistence type="predicted"/>
<dbReference type="InterPro" id="IPR036374">
    <property type="entry name" value="OxRdtase_Mopterin-bd_sf"/>
</dbReference>
<protein>
    <submittedName>
        <fullName evidence="1">Molybdopterin-binding protein</fullName>
    </submittedName>
</protein>
<accession>A0A3N0C148</accession>
<evidence type="ECO:0000313" key="2">
    <source>
        <dbReference type="Proteomes" id="UP000274046"/>
    </source>
</evidence>
<dbReference type="EMBL" id="RBEE01000004">
    <property type="protein sequence ID" value="RNL55927.1"/>
    <property type="molecule type" value="Genomic_DNA"/>
</dbReference>
<dbReference type="AlphaFoldDB" id="A0A3N0C148"/>
<dbReference type="Gene3D" id="3.90.420.10">
    <property type="entry name" value="Oxidoreductase, molybdopterin-binding domain"/>
    <property type="match status" value="1"/>
</dbReference>
<dbReference type="OrthoDB" id="5366082at2"/>